<feature type="repeat" description="Cell wall-binding" evidence="2">
    <location>
        <begin position="294"/>
        <end position="313"/>
    </location>
</feature>
<keyword evidence="1" id="KW-0677">Repeat</keyword>
<proteinExistence type="predicted"/>
<evidence type="ECO:0000256" key="2">
    <source>
        <dbReference type="PROSITE-ProRule" id="PRU00591"/>
    </source>
</evidence>
<evidence type="ECO:0000256" key="1">
    <source>
        <dbReference type="ARBA" id="ARBA00022737"/>
    </source>
</evidence>
<reference evidence="5 6" key="1">
    <citation type="submission" date="2024-04" db="EMBL/GenBank/DDBJ databases">
        <title>Defined microbial consortia suppress multidrug-resistant proinflammatory Enterobacteriaceae via ecological control.</title>
        <authorList>
            <person name="Furuichi M."/>
            <person name="Kawaguchi T."/>
            <person name="Pust M."/>
            <person name="Yasuma K."/>
            <person name="Plichta D."/>
            <person name="Hasegawa N."/>
            <person name="Ohya T."/>
            <person name="Bhattarai S."/>
            <person name="Sasajima S."/>
            <person name="Aoto Y."/>
            <person name="Tuganbaev T."/>
            <person name="Yaginuma M."/>
            <person name="Ueda M."/>
            <person name="Okahashi N."/>
            <person name="Amafuji K."/>
            <person name="Kiridooshi Y."/>
            <person name="Sugita K."/>
            <person name="Strazar M."/>
            <person name="Skelly A."/>
            <person name="Suda W."/>
            <person name="Hattori M."/>
            <person name="Nakamoto N."/>
            <person name="Caballero S."/>
            <person name="Norman J."/>
            <person name="Olle B."/>
            <person name="Tanoue T."/>
            <person name="Arita M."/>
            <person name="Bucci V."/>
            <person name="Atarashi K."/>
            <person name="Xavier R."/>
            <person name="Honda K."/>
        </authorList>
    </citation>
    <scope>NUCLEOTIDE SEQUENCE [LARGE SCALE GENOMIC DNA]</scope>
    <source>
        <strain evidence="6">f13</strain>
    </source>
</reference>
<evidence type="ECO:0000313" key="6">
    <source>
        <dbReference type="Proteomes" id="UP001600894"/>
    </source>
</evidence>
<dbReference type="Proteomes" id="UP001600894">
    <property type="component" value="Unassembled WGS sequence"/>
</dbReference>
<name>A0ABQ0B201_9FIRM</name>
<accession>A0ABQ0B201</accession>
<dbReference type="RefSeq" id="WP_176254957.1">
    <property type="nucleotide sequence ID" value="NZ_BAABXL010000001.1"/>
</dbReference>
<dbReference type="SUPFAM" id="SSF69360">
    <property type="entry name" value="Cell wall binding repeat"/>
    <property type="match status" value="1"/>
</dbReference>
<feature type="compositionally biased region" description="Gly residues" evidence="3">
    <location>
        <begin position="254"/>
        <end position="272"/>
    </location>
</feature>
<dbReference type="Pfam" id="PF19127">
    <property type="entry name" value="Choline_bind_3"/>
    <property type="match status" value="1"/>
</dbReference>
<gene>
    <name evidence="5" type="ORF">F130042H8_33560</name>
</gene>
<organism evidence="5 6">
    <name type="scientific">Enterocloster alcoholdehydrogenati</name>
    <dbReference type="NCBI Taxonomy" id="2547410"/>
    <lineage>
        <taxon>Bacteria</taxon>
        <taxon>Bacillati</taxon>
        <taxon>Bacillota</taxon>
        <taxon>Clostridia</taxon>
        <taxon>Lachnospirales</taxon>
        <taxon>Lachnospiraceae</taxon>
        <taxon>Enterocloster</taxon>
    </lineage>
</organism>
<evidence type="ECO:0000256" key="4">
    <source>
        <dbReference type="SAM" id="SignalP"/>
    </source>
</evidence>
<evidence type="ECO:0008006" key="7">
    <source>
        <dbReference type="Google" id="ProtNLM"/>
    </source>
</evidence>
<evidence type="ECO:0000256" key="3">
    <source>
        <dbReference type="SAM" id="MobiDB-lite"/>
    </source>
</evidence>
<feature type="region of interest" description="Disordered" evidence="3">
    <location>
        <begin position="226"/>
        <end position="275"/>
    </location>
</feature>
<comment type="caution">
    <text evidence="5">The sequence shown here is derived from an EMBL/GenBank/DDBJ whole genome shotgun (WGS) entry which is preliminary data.</text>
</comment>
<feature type="compositionally biased region" description="Basic and acidic residues" evidence="3">
    <location>
        <begin position="226"/>
        <end position="243"/>
    </location>
</feature>
<feature type="repeat" description="Cell wall-binding" evidence="2">
    <location>
        <begin position="360"/>
        <end position="379"/>
    </location>
</feature>
<feature type="repeat" description="Cell wall-binding" evidence="2">
    <location>
        <begin position="314"/>
        <end position="333"/>
    </location>
</feature>
<protein>
    <recommendedName>
        <fullName evidence="7">Cell wall binding repeat-containing protein</fullName>
    </recommendedName>
</protein>
<dbReference type="EMBL" id="BAABXL010000001">
    <property type="protein sequence ID" value="GAA6270296.1"/>
    <property type="molecule type" value="Genomic_DNA"/>
</dbReference>
<feature type="signal peptide" evidence="4">
    <location>
        <begin position="1"/>
        <end position="27"/>
    </location>
</feature>
<dbReference type="PROSITE" id="PS51170">
    <property type="entry name" value="CW"/>
    <property type="match status" value="3"/>
</dbReference>
<evidence type="ECO:0000313" key="5">
    <source>
        <dbReference type="EMBL" id="GAA6270296.1"/>
    </source>
</evidence>
<keyword evidence="4" id="KW-0732">Signal</keyword>
<sequence length="419" mass="46622">MKGMKGLLCLALTAVLLTAAVPYTAQAADYKYITSISLKVEVNLDAGDEINSGDSLGTSKDDSGTKVYTTSDKYEVASAEWSNDKDVSIGDTPKITVWLEPNYSSSGEYDYRFRSSYSSGNVSISGGEFVSASKSGSDLKVVLRVNGVKGTYEAPENAEWGSGKGKATWEEPDDTSGYYDVILYRGSTVMKKLENYKGTSYNFYPYMTKEGDYTFKVRTVPHSDTQERYGKKSDWTESDSKYIDEDEVSDGTGQDNGNGTSGGSTTPGGGTTDVGWRQDGNSWYFKYPDGNYIKDNWLKWNDKWYLFDSSGRMLTGWQKKNNYWYYFGESGDMKKGWLKSGNVWYYLNPNDGGPEGSMVTNSWLTINGKTYFVNASGVMVEGWYQIEGKYYYFYPGEGSKAVSTSISGFVLDANGVWQH</sequence>
<dbReference type="Gene3D" id="2.10.270.10">
    <property type="entry name" value="Cholin Binding"/>
    <property type="match status" value="2"/>
</dbReference>
<dbReference type="InterPro" id="IPR018337">
    <property type="entry name" value="Cell_wall/Cho-bd_repeat"/>
</dbReference>
<keyword evidence="6" id="KW-1185">Reference proteome</keyword>
<dbReference type="Pfam" id="PF01473">
    <property type="entry name" value="Choline_bind_1"/>
    <property type="match status" value="2"/>
</dbReference>
<feature type="chain" id="PRO_5046417073" description="Cell wall binding repeat-containing protein" evidence="4">
    <location>
        <begin position="28"/>
        <end position="419"/>
    </location>
</feature>